<feature type="compositionally biased region" description="Low complexity" evidence="1">
    <location>
        <begin position="14"/>
        <end position="26"/>
    </location>
</feature>
<dbReference type="CDD" id="cd00586">
    <property type="entry name" value="4HBT"/>
    <property type="match status" value="1"/>
</dbReference>
<dbReference type="Gene3D" id="3.10.129.10">
    <property type="entry name" value="Hotdog Thioesterase"/>
    <property type="match status" value="1"/>
</dbReference>
<name>A0A7Z2ZTT1_9BURK</name>
<organism evidence="2 3">
    <name type="scientific">Massilia forsythiae</name>
    <dbReference type="NCBI Taxonomy" id="2728020"/>
    <lineage>
        <taxon>Bacteria</taxon>
        <taxon>Pseudomonadati</taxon>
        <taxon>Pseudomonadota</taxon>
        <taxon>Betaproteobacteria</taxon>
        <taxon>Burkholderiales</taxon>
        <taxon>Oxalobacteraceae</taxon>
        <taxon>Telluria group</taxon>
        <taxon>Massilia</taxon>
    </lineage>
</organism>
<evidence type="ECO:0000313" key="3">
    <source>
        <dbReference type="Proteomes" id="UP000502415"/>
    </source>
</evidence>
<dbReference type="RefSeq" id="WP_170203728.1">
    <property type="nucleotide sequence ID" value="NZ_CP051685.1"/>
</dbReference>
<sequence length="185" mass="20352">MSQQQAIRQHESQDNPQQDQHQDPQQTARRQKALQDLQHNLKQVPSQDARPVHVMRQAIRWGDMDAFGHVNNTVYFRYMETARIAFLEQAAGAFDAAGEGPVIVTAYCNFGKQLTYPGEIEVRTFAGPAGRSSFEVTHEIRLVDADGEAGDVHAAGGGKVVWVDYKAEKSVPLPAALKAMLPAAA</sequence>
<proteinExistence type="predicted"/>
<dbReference type="EMBL" id="CP051685">
    <property type="protein sequence ID" value="QJE01689.1"/>
    <property type="molecule type" value="Genomic_DNA"/>
</dbReference>
<gene>
    <name evidence="2" type="ORF">HH212_18015</name>
</gene>
<dbReference type="AlphaFoldDB" id="A0A7Z2ZTT1"/>
<reference evidence="2 3" key="1">
    <citation type="submission" date="2020-04" db="EMBL/GenBank/DDBJ databases">
        <title>Genome sequencing of novel species.</title>
        <authorList>
            <person name="Heo J."/>
            <person name="Kim S.-J."/>
            <person name="Kim J.-S."/>
            <person name="Hong S.-B."/>
            <person name="Kwon S.-W."/>
        </authorList>
    </citation>
    <scope>NUCLEOTIDE SEQUENCE [LARGE SCALE GENOMIC DNA]</scope>
    <source>
        <strain evidence="2 3">GN2-R2</strain>
    </source>
</reference>
<dbReference type="InterPro" id="IPR050563">
    <property type="entry name" value="4-hydroxybenzoyl-CoA_TE"/>
</dbReference>
<dbReference type="KEGG" id="mfy:HH212_18015"/>
<feature type="region of interest" description="Disordered" evidence="1">
    <location>
        <begin position="1"/>
        <end position="32"/>
    </location>
</feature>
<evidence type="ECO:0000256" key="1">
    <source>
        <dbReference type="SAM" id="MobiDB-lite"/>
    </source>
</evidence>
<dbReference type="GO" id="GO:0047617">
    <property type="term" value="F:fatty acyl-CoA hydrolase activity"/>
    <property type="evidence" value="ECO:0007669"/>
    <property type="project" value="TreeGrafter"/>
</dbReference>
<keyword evidence="3" id="KW-1185">Reference proteome</keyword>
<dbReference type="Pfam" id="PF13279">
    <property type="entry name" value="4HBT_2"/>
    <property type="match status" value="1"/>
</dbReference>
<evidence type="ECO:0000313" key="2">
    <source>
        <dbReference type="EMBL" id="QJE01689.1"/>
    </source>
</evidence>
<dbReference type="PANTHER" id="PTHR31793:SF24">
    <property type="entry name" value="LONG-CHAIN ACYL-COA THIOESTERASE FADM"/>
    <property type="match status" value="1"/>
</dbReference>
<dbReference type="SUPFAM" id="SSF54637">
    <property type="entry name" value="Thioesterase/thiol ester dehydrase-isomerase"/>
    <property type="match status" value="1"/>
</dbReference>
<dbReference type="PANTHER" id="PTHR31793">
    <property type="entry name" value="4-HYDROXYBENZOYL-COA THIOESTERASE FAMILY MEMBER"/>
    <property type="match status" value="1"/>
</dbReference>
<accession>A0A7Z2ZTT1</accession>
<dbReference type="InterPro" id="IPR029069">
    <property type="entry name" value="HotDog_dom_sf"/>
</dbReference>
<protein>
    <submittedName>
        <fullName evidence="2">Acyl-CoA thioesterase</fullName>
    </submittedName>
</protein>
<dbReference type="Proteomes" id="UP000502415">
    <property type="component" value="Chromosome"/>
</dbReference>